<dbReference type="EMBL" id="JAGEOK010000007">
    <property type="protein sequence ID" value="MBO2438199.1"/>
    <property type="molecule type" value="Genomic_DNA"/>
</dbReference>
<keyword evidence="3" id="KW-1185">Reference proteome</keyword>
<evidence type="ECO:0000313" key="3">
    <source>
        <dbReference type="Proteomes" id="UP000666915"/>
    </source>
</evidence>
<gene>
    <name evidence="2" type="ORF">J4557_11790</name>
</gene>
<dbReference type="RefSeq" id="WP_208266545.1">
    <property type="nucleotide sequence ID" value="NZ_BAAAGM010000060.1"/>
</dbReference>
<protein>
    <submittedName>
        <fullName evidence="2">Uncharacterized protein</fullName>
    </submittedName>
</protein>
<dbReference type="Proteomes" id="UP000666915">
    <property type="component" value="Unassembled WGS sequence"/>
</dbReference>
<feature type="transmembrane region" description="Helical" evidence="1">
    <location>
        <begin position="35"/>
        <end position="56"/>
    </location>
</feature>
<sequence length="275" mass="28346">MDGTAGAVRGGRPPAAAMRAALRGIWSDGRRVERACYAVGGLLMLSGLVHLLVFAVDGGPWTGPVSWRKPVTFGLSFGLTLITIAWVSSSLDLGDRARRVLLGVFAADCVAEVALITLQAWRRVPSHFNMETPFDTAVSRMLAAGGAVLVITLAALTAAAFRANPGTAPSMRLALRAGFAALMVALASGAAMIARGVAEVQTGHQQAAYHVAAALKPAHFVTMHAVLVLPALAWLLTFTGLAEARRVRAVALATAGYGLAAAAVVAVSAVRFAAA</sequence>
<evidence type="ECO:0000256" key="1">
    <source>
        <dbReference type="SAM" id="Phobius"/>
    </source>
</evidence>
<feature type="transmembrane region" description="Helical" evidence="1">
    <location>
        <begin position="100"/>
        <end position="121"/>
    </location>
</feature>
<keyword evidence="1" id="KW-1133">Transmembrane helix</keyword>
<feature type="transmembrane region" description="Helical" evidence="1">
    <location>
        <begin position="71"/>
        <end position="88"/>
    </location>
</feature>
<name>A0ABS3QW50_9ACTN</name>
<feature type="transmembrane region" description="Helical" evidence="1">
    <location>
        <begin position="218"/>
        <end position="238"/>
    </location>
</feature>
<feature type="transmembrane region" description="Helical" evidence="1">
    <location>
        <begin position="141"/>
        <end position="161"/>
    </location>
</feature>
<organism evidence="2 3">
    <name type="scientific">Actinomadura nitritigenes</name>
    <dbReference type="NCBI Taxonomy" id="134602"/>
    <lineage>
        <taxon>Bacteria</taxon>
        <taxon>Bacillati</taxon>
        <taxon>Actinomycetota</taxon>
        <taxon>Actinomycetes</taxon>
        <taxon>Streptosporangiales</taxon>
        <taxon>Thermomonosporaceae</taxon>
        <taxon>Actinomadura</taxon>
    </lineage>
</organism>
<keyword evidence="1" id="KW-0812">Transmembrane</keyword>
<accession>A0ABS3QW50</accession>
<feature type="transmembrane region" description="Helical" evidence="1">
    <location>
        <begin position="173"/>
        <end position="198"/>
    </location>
</feature>
<feature type="transmembrane region" description="Helical" evidence="1">
    <location>
        <begin position="250"/>
        <end position="274"/>
    </location>
</feature>
<comment type="caution">
    <text evidence="2">The sequence shown here is derived from an EMBL/GenBank/DDBJ whole genome shotgun (WGS) entry which is preliminary data.</text>
</comment>
<keyword evidence="1" id="KW-0472">Membrane</keyword>
<reference evidence="2 3" key="1">
    <citation type="submission" date="2021-03" db="EMBL/GenBank/DDBJ databases">
        <authorList>
            <person name="Kanchanasin P."/>
            <person name="Saeng-In P."/>
            <person name="Phongsopitanun W."/>
            <person name="Yuki M."/>
            <person name="Kudo T."/>
            <person name="Ohkuma M."/>
            <person name="Tanasupawat S."/>
        </authorList>
    </citation>
    <scope>NUCLEOTIDE SEQUENCE [LARGE SCALE GENOMIC DNA]</scope>
    <source>
        <strain evidence="2 3">L46</strain>
    </source>
</reference>
<proteinExistence type="predicted"/>
<evidence type="ECO:0000313" key="2">
    <source>
        <dbReference type="EMBL" id="MBO2438199.1"/>
    </source>
</evidence>